<dbReference type="EMBL" id="KE124964">
    <property type="protein sequence ID" value="EPB73930.1"/>
    <property type="molecule type" value="Genomic_DNA"/>
</dbReference>
<dbReference type="GO" id="GO:0015379">
    <property type="term" value="F:potassium:chloride symporter activity"/>
    <property type="evidence" value="ECO:0007669"/>
    <property type="project" value="TreeGrafter"/>
</dbReference>
<evidence type="ECO:0008006" key="8">
    <source>
        <dbReference type="Google" id="ProtNLM"/>
    </source>
</evidence>
<evidence type="ECO:0000313" key="7">
    <source>
        <dbReference type="Proteomes" id="UP000054495"/>
    </source>
</evidence>
<keyword evidence="4 5" id="KW-0472">Membrane</keyword>
<keyword evidence="2 5" id="KW-0812">Transmembrane</keyword>
<dbReference type="Proteomes" id="UP000054495">
    <property type="component" value="Unassembled WGS sequence"/>
</dbReference>
<dbReference type="PANTHER" id="PTHR11827:SF73">
    <property type="entry name" value="KAZACHOC, ISOFORM G"/>
    <property type="match status" value="1"/>
</dbReference>
<keyword evidence="3 5" id="KW-1133">Transmembrane helix</keyword>
<evidence type="ECO:0000256" key="5">
    <source>
        <dbReference type="SAM" id="Phobius"/>
    </source>
</evidence>
<organism evidence="6 7">
    <name type="scientific">Ancylostoma ceylanicum</name>
    <dbReference type="NCBI Taxonomy" id="53326"/>
    <lineage>
        <taxon>Eukaryota</taxon>
        <taxon>Metazoa</taxon>
        <taxon>Ecdysozoa</taxon>
        <taxon>Nematoda</taxon>
        <taxon>Chromadorea</taxon>
        <taxon>Rhabditida</taxon>
        <taxon>Rhabditina</taxon>
        <taxon>Rhabditomorpha</taxon>
        <taxon>Strongyloidea</taxon>
        <taxon>Ancylostomatidae</taxon>
        <taxon>Ancylostomatinae</taxon>
        <taxon>Ancylostoma</taxon>
    </lineage>
</organism>
<sequence length="105" mass="11339">MISRNLGPELGGAVGILFYLGTTIAASMYLTGAVEIFLLYIMPEGKVFESIYNNFRLFGSGLLFLVGLIVLAGVKVTAPLCLHYTCLAAPFSRLSSVYSTLYTIC</sequence>
<dbReference type="GO" id="GO:0045202">
    <property type="term" value="C:synapse"/>
    <property type="evidence" value="ECO:0007669"/>
    <property type="project" value="GOC"/>
</dbReference>
<gene>
    <name evidence="6" type="ORF">ANCCEY_06992</name>
</gene>
<accession>A0A0D6LPE6</accession>
<comment type="subcellular location">
    <subcellularLocation>
        <location evidence="1">Membrane</location>
        <topology evidence="1">Multi-pass membrane protein</topology>
    </subcellularLocation>
</comment>
<name>A0A0D6LPE6_9BILA</name>
<dbReference type="Gene3D" id="1.20.1740.10">
    <property type="entry name" value="Amino acid/polyamine transporter I"/>
    <property type="match status" value="1"/>
</dbReference>
<evidence type="ECO:0000256" key="1">
    <source>
        <dbReference type="ARBA" id="ARBA00004141"/>
    </source>
</evidence>
<reference evidence="6 7" key="1">
    <citation type="submission" date="2013-05" db="EMBL/GenBank/DDBJ databases">
        <title>Draft genome of the parasitic nematode Anyclostoma ceylanicum.</title>
        <authorList>
            <person name="Mitreva M."/>
        </authorList>
    </citation>
    <scope>NUCLEOTIDE SEQUENCE [LARGE SCALE GENOMIC DNA]</scope>
</reference>
<feature type="transmembrane region" description="Helical" evidence="5">
    <location>
        <begin position="54"/>
        <end position="74"/>
    </location>
</feature>
<evidence type="ECO:0000313" key="6">
    <source>
        <dbReference type="EMBL" id="EPB73930.1"/>
    </source>
</evidence>
<dbReference type="GO" id="GO:0055064">
    <property type="term" value="P:chloride ion homeostasis"/>
    <property type="evidence" value="ECO:0007669"/>
    <property type="project" value="TreeGrafter"/>
</dbReference>
<feature type="transmembrane region" description="Helical" evidence="5">
    <location>
        <begin position="16"/>
        <end position="42"/>
    </location>
</feature>
<dbReference type="GO" id="GO:0055075">
    <property type="term" value="P:potassium ion homeostasis"/>
    <property type="evidence" value="ECO:0007669"/>
    <property type="project" value="TreeGrafter"/>
</dbReference>
<dbReference type="PANTHER" id="PTHR11827">
    <property type="entry name" value="SOLUTE CARRIER FAMILY 12, CATION COTRANSPORTERS"/>
    <property type="match status" value="1"/>
</dbReference>
<evidence type="ECO:0000256" key="4">
    <source>
        <dbReference type="ARBA" id="ARBA00023136"/>
    </source>
</evidence>
<dbReference type="GO" id="GO:1990573">
    <property type="term" value="P:potassium ion import across plasma membrane"/>
    <property type="evidence" value="ECO:0007669"/>
    <property type="project" value="TreeGrafter"/>
</dbReference>
<dbReference type="InterPro" id="IPR004842">
    <property type="entry name" value="SLC12A_fam"/>
</dbReference>
<protein>
    <recommendedName>
        <fullName evidence="8">Amino acid permease/ SLC12A domain-containing protein</fullName>
    </recommendedName>
</protein>
<dbReference type="GO" id="GO:0006884">
    <property type="term" value="P:cell volume homeostasis"/>
    <property type="evidence" value="ECO:0007669"/>
    <property type="project" value="TreeGrafter"/>
</dbReference>
<dbReference type="GO" id="GO:0007268">
    <property type="term" value="P:chemical synaptic transmission"/>
    <property type="evidence" value="ECO:0007669"/>
    <property type="project" value="TreeGrafter"/>
</dbReference>
<evidence type="ECO:0000256" key="2">
    <source>
        <dbReference type="ARBA" id="ARBA00022692"/>
    </source>
</evidence>
<dbReference type="AlphaFoldDB" id="A0A0D6LPE6"/>
<proteinExistence type="predicted"/>
<evidence type="ECO:0000256" key="3">
    <source>
        <dbReference type="ARBA" id="ARBA00022989"/>
    </source>
</evidence>
<keyword evidence="7" id="KW-1185">Reference proteome</keyword>
<dbReference type="GO" id="GO:0005886">
    <property type="term" value="C:plasma membrane"/>
    <property type="evidence" value="ECO:0007669"/>
    <property type="project" value="TreeGrafter"/>
</dbReference>